<dbReference type="PANTHER" id="PTHR47074:SF11">
    <property type="entry name" value="REVERSE TRANSCRIPTASE-LIKE PROTEIN"/>
    <property type="match status" value="1"/>
</dbReference>
<dbReference type="Proteomes" id="UP001472677">
    <property type="component" value="Unassembled WGS sequence"/>
</dbReference>
<proteinExistence type="predicted"/>
<evidence type="ECO:0000313" key="2">
    <source>
        <dbReference type="Proteomes" id="UP001472677"/>
    </source>
</evidence>
<evidence type="ECO:0008006" key="3">
    <source>
        <dbReference type="Google" id="ProtNLM"/>
    </source>
</evidence>
<sequence length="111" mass="12419">MLDTVGIGQGDAIWATRFVVFCWLIWKRKCNVIFNNNPLQSSALIRYGNLIANEFAYVHNCIKDTRIPQPVSWCPPATGWLKANCDGAVNPRDGKAAIGGVVRDEQWLVED</sequence>
<evidence type="ECO:0000313" key="1">
    <source>
        <dbReference type="EMBL" id="KAK8600203.1"/>
    </source>
</evidence>
<keyword evidence="2" id="KW-1185">Reference proteome</keyword>
<organism evidence="1 2">
    <name type="scientific">Hibiscus sabdariffa</name>
    <name type="common">roselle</name>
    <dbReference type="NCBI Taxonomy" id="183260"/>
    <lineage>
        <taxon>Eukaryota</taxon>
        <taxon>Viridiplantae</taxon>
        <taxon>Streptophyta</taxon>
        <taxon>Embryophyta</taxon>
        <taxon>Tracheophyta</taxon>
        <taxon>Spermatophyta</taxon>
        <taxon>Magnoliopsida</taxon>
        <taxon>eudicotyledons</taxon>
        <taxon>Gunneridae</taxon>
        <taxon>Pentapetalae</taxon>
        <taxon>rosids</taxon>
        <taxon>malvids</taxon>
        <taxon>Malvales</taxon>
        <taxon>Malvaceae</taxon>
        <taxon>Malvoideae</taxon>
        <taxon>Hibiscus</taxon>
    </lineage>
</organism>
<comment type="caution">
    <text evidence="1">The sequence shown here is derived from an EMBL/GenBank/DDBJ whole genome shotgun (WGS) entry which is preliminary data.</text>
</comment>
<reference evidence="1 2" key="1">
    <citation type="journal article" date="2024" name="G3 (Bethesda)">
        <title>Genome assembly of Hibiscus sabdariffa L. provides insights into metabolisms of medicinal natural products.</title>
        <authorList>
            <person name="Kim T."/>
        </authorList>
    </citation>
    <scope>NUCLEOTIDE SEQUENCE [LARGE SCALE GENOMIC DNA]</scope>
    <source>
        <strain evidence="1">TK-2024</strain>
        <tissue evidence="1">Old leaves</tissue>
    </source>
</reference>
<accession>A0ABR2GBA4</accession>
<dbReference type="PANTHER" id="PTHR47074">
    <property type="entry name" value="BNAC02G40300D PROTEIN"/>
    <property type="match status" value="1"/>
</dbReference>
<dbReference type="EMBL" id="JBBPBM010000001">
    <property type="protein sequence ID" value="KAK8600203.1"/>
    <property type="molecule type" value="Genomic_DNA"/>
</dbReference>
<gene>
    <name evidence="1" type="ORF">V6N12_050059</name>
</gene>
<protein>
    <recommendedName>
        <fullName evidence="3">RNase H type-1 domain-containing protein</fullName>
    </recommendedName>
</protein>
<name>A0ABR2GBA4_9ROSI</name>
<dbReference type="InterPro" id="IPR052929">
    <property type="entry name" value="RNase_H-like_EbsB-rel"/>
</dbReference>